<evidence type="ECO:0000313" key="1">
    <source>
        <dbReference type="EMBL" id="QHB62781.1"/>
    </source>
</evidence>
<gene>
    <name evidence="1" type="ORF">F3K97_05550</name>
</gene>
<organism evidence="1 2">
    <name type="scientific">Bifidobacterium adolescentis</name>
    <dbReference type="NCBI Taxonomy" id="1680"/>
    <lineage>
        <taxon>Bacteria</taxon>
        <taxon>Bacillati</taxon>
        <taxon>Actinomycetota</taxon>
        <taxon>Actinomycetes</taxon>
        <taxon>Bifidobacteriales</taxon>
        <taxon>Bifidobacteriaceae</taxon>
        <taxon>Bifidobacterium</taxon>
    </lineage>
</organism>
<sequence>MMTENIEWGACPVCGGRVAGEVDSWECNGRLHVEQSYDNPPTCENGCPLEGFAPRIDDLVAECGDGESGKEAAERAVKKEWSRMCGIATRVNPCVCGGTPVLKPEECRLECPDCGRMARPTPSLVQAIAAWNDCMAGLRKRDAERAGMGLLAKGVGLGVVSAPRPLSGEEIASCDSERLLGVWEENGCYREREVARPFPYTDHASLFDLAGVRVHRWTLADGTVVTSPDGWTEPEHGEVSQTIRTLTGHHLVIPNSAILYVAD</sequence>
<dbReference type="EMBL" id="CP047129">
    <property type="protein sequence ID" value="QHB62781.1"/>
    <property type="molecule type" value="Genomic_DNA"/>
</dbReference>
<reference evidence="1 2" key="1">
    <citation type="submission" date="2019-12" db="EMBL/GenBank/DDBJ databases">
        <title>Draft Genome Sequence of Bifidobacterium adolescentis ZJ2.</title>
        <authorList>
            <person name="Jin Z."/>
        </authorList>
    </citation>
    <scope>NUCLEOTIDE SEQUENCE [LARGE SCALE GENOMIC DNA]</scope>
    <source>
        <strain evidence="1 2">ZJ2</strain>
    </source>
</reference>
<dbReference type="Proteomes" id="UP000464884">
    <property type="component" value="Chromosome"/>
</dbReference>
<name>A0A6I6R024_BIFAD</name>
<dbReference type="RefSeq" id="WP_159140676.1">
    <property type="nucleotide sequence ID" value="NZ_CP047129.1"/>
</dbReference>
<accession>A0A6I6R024</accession>
<proteinExistence type="predicted"/>
<dbReference type="AlphaFoldDB" id="A0A6I6R024"/>
<evidence type="ECO:0000313" key="2">
    <source>
        <dbReference type="Proteomes" id="UP000464884"/>
    </source>
</evidence>
<protein>
    <submittedName>
        <fullName evidence="1">Uncharacterized protein</fullName>
    </submittedName>
</protein>